<evidence type="ECO:0000313" key="2">
    <source>
        <dbReference type="EMBL" id="CAD7289102.1"/>
    </source>
</evidence>
<sequence>MKSLVKVVLIGVLSIGANAGDLLSKATGGAISENMTGVNALDNA</sequence>
<keyword evidence="3" id="KW-1185">Reference proteome</keyword>
<gene>
    <name evidence="2" type="ORF">LMG7974_01343</name>
</gene>
<name>A0ABN7KC78_9BACT</name>
<reference evidence="2 3" key="1">
    <citation type="submission" date="2020-11" db="EMBL/GenBank/DDBJ databases">
        <authorList>
            <person name="Peeters C."/>
        </authorList>
    </citation>
    <scope>NUCLEOTIDE SEQUENCE [LARGE SCALE GENOMIC DNA]</scope>
    <source>
        <strain evidence="2 3">LMG 7974</strain>
    </source>
</reference>
<dbReference type="EMBL" id="CAJHOF010000012">
    <property type="protein sequence ID" value="CAD7289102.1"/>
    <property type="molecule type" value="Genomic_DNA"/>
</dbReference>
<evidence type="ECO:0000256" key="1">
    <source>
        <dbReference type="SAM" id="SignalP"/>
    </source>
</evidence>
<accession>A0ABN7KC78</accession>
<organism evidence="2 3">
    <name type="scientific">Campylobacter majalis</name>
    <dbReference type="NCBI Taxonomy" id="2790656"/>
    <lineage>
        <taxon>Bacteria</taxon>
        <taxon>Pseudomonadati</taxon>
        <taxon>Campylobacterota</taxon>
        <taxon>Epsilonproteobacteria</taxon>
        <taxon>Campylobacterales</taxon>
        <taxon>Campylobacteraceae</taxon>
        <taxon>Campylobacter</taxon>
    </lineage>
</organism>
<dbReference type="Proteomes" id="UP000789803">
    <property type="component" value="Unassembled WGS sequence"/>
</dbReference>
<feature type="signal peptide" evidence="1">
    <location>
        <begin position="1"/>
        <end position="19"/>
    </location>
</feature>
<evidence type="ECO:0000313" key="3">
    <source>
        <dbReference type="Proteomes" id="UP000789803"/>
    </source>
</evidence>
<feature type="chain" id="PRO_5046219213" evidence="1">
    <location>
        <begin position="20"/>
        <end position="44"/>
    </location>
</feature>
<comment type="caution">
    <text evidence="2">The sequence shown here is derived from an EMBL/GenBank/DDBJ whole genome shotgun (WGS) entry which is preliminary data.</text>
</comment>
<dbReference type="RefSeq" id="WP_268250055.1">
    <property type="nucleotide sequence ID" value="NZ_CAJHOF010000012.1"/>
</dbReference>
<keyword evidence="1" id="KW-0732">Signal</keyword>
<proteinExistence type="predicted"/>
<protein>
    <submittedName>
        <fullName evidence="2">Uncharacterized protein</fullName>
    </submittedName>
</protein>